<dbReference type="PANTHER" id="PTHR42948:SF1">
    <property type="entry name" value="TRANSPORTER"/>
    <property type="match status" value="1"/>
</dbReference>
<evidence type="ECO:0000313" key="7">
    <source>
        <dbReference type="EMBL" id="ALO46804.1"/>
    </source>
</evidence>
<feature type="transmembrane region" description="Helical" evidence="6">
    <location>
        <begin position="215"/>
        <end position="237"/>
    </location>
</feature>
<feature type="transmembrane region" description="Helical" evidence="6">
    <location>
        <begin position="386"/>
        <end position="403"/>
    </location>
</feature>
<dbReference type="PRINTS" id="PR00176">
    <property type="entry name" value="NANEUSMPORT"/>
</dbReference>
<feature type="transmembrane region" description="Helical" evidence="6">
    <location>
        <begin position="175"/>
        <end position="195"/>
    </location>
</feature>
<evidence type="ECO:0000256" key="2">
    <source>
        <dbReference type="ARBA" id="ARBA00022448"/>
    </source>
</evidence>
<evidence type="ECO:0000256" key="3">
    <source>
        <dbReference type="ARBA" id="ARBA00022692"/>
    </source>
</evidence>
<feature type="transmembrane region" description="Helical" evidence="6">
    <location>
        <begin position="12"/>
        <end position="31"/>
    </location>
</feature>
<protein>
    <submittedName>
        <fullName evidence="7">Transporter</fullName>
    </submittedName>
</protein>
<dbReference type="PATRIC" id="fig|1249552.3.peg.2181"/>
<dbReference type="GO" id="GO:0016020">
    <property type="term" value="C:membrane"/>
    <property type="evidence" value="ECO:0007669"/>
    <property type="project" value="UniProtKB-SubCell"/>
</dbReference>
<accession>A0A0S2KFJ2</accession>
<gene>
    <name evidence="7" type="ORF">PS2015_2168</name>
</gene>
<dbReference type="EMBL" id="CP013189">
    <property type="protein sequence ID" value="ALO46804.1"/>
    <property type="molecule type" value="Genomic_DNA"/>
</dbReference>
<keyword evidence="2" id="KW-0813">Transport</keyword>
<dbReference type="CDD" id="cd10336">
    <property type="entry name" value="SLC6sbd_Tyt1-Like"/>
    <property type="match status" value="1"/>
</dbReference>
<evidence type="ECO:0000256" key="4">
    <source>
        <dbReference type="ARBA" id="ARBA00022989"/>
    </source>
</evidence>
<dbReference type="RefSeq" id="WP_058022264.1">
    <property type="nucleotide sequence ID" value="NZ_CP013189.1"/>
</dbReference>
<dbReference type="PANTHER" id="PTHR42948">
    <property type="entry name" value="TRANSPORTER"/>
    <property type="match status" value="1"/>
</dbReference>
<feature type="transmembrane region" description="Helical" evidence="6">
    <location>
        <begin position="249"/>
        <end position="276"/>
    </location>
</feature>
<feature type="transmembrane region" description="Helical" evidence="6">
    <location>
        <begin position="86"/>
        <end position="110"/>
    </location>
</feature>
<dbReference type="KEGG" id="pspi:PS2015_2168"/>
<dbReference type="OrthoDB" id="9762833at2"/>
<organism evidence="7 8">
    <name type="scientific">Pseudohongiella spirulinae</name>
    <dbReference type="NCBI Taxonomy" id="1249552"/>
    <lineage>
        <taxon>Bacteria</taxon>
        <taxon>Pseudomonadati</taxon>
        <taxon>Pseudomonadota</taxon>
        <taxon>Gammaproteobacteria</taxon>
        <taxon>Pseudomonadales</taxon>
        <taxon>Pseudohongiellaceae</taxon>
        <taxon>Pseudohongiella</taxon>
    </lineage>
</organism>
<keyword evidence="3 6" id="KW-0812">Transmembrane</keyword>
<keyword evidence="4 6" id="KW-1133">Transmembrane helix</keyword>
<feature type="transmembrane region" description="Helical" evidence="6">
    <location>
        <begin position="145"/>
        <end position="163"/>
    </location>
</feature>
<evidence type="ECO:0000313" key="8">
    <source>
        <dbReference type="Proteomes" id="UP000065641"/>
    </source>
</evidence>
<feature type="transmembrane region" description="Helical" evidence="6">
    <location>
        <begin position="430"/>
        <end position="449"/>
    </location>
</feature>
<dbReference type="PROSITE" id="PS50267">
    <property type="entry name" value="NA_NEUROTRAN_SYMP_3"/>
    <property type="match status" value="1"/>
</dbReference>
<evidence type="ECO:0000256" key="5">
    <source>
        <dbReference type="ARBA" id="ARBA00023136"/>
    </source>
</evidence>
<dbReference type="STRING" id="1249552.PS2015_2168"/>
<dbReference type="InterPro" id="IPR037272">
    <property type="entry name" value="SNS_sf"/>
</dbReference>
<proteinExistence type="predicted"/>
<feature type="transmembrane region" description="Helical" evidence="6">
    <location>
        <begin position="43"/>
        <end position="65"/>
    </location>
</feature>
<dbReference type="InterPro" id="IPR000175">
    <property type="entry name" value="Na/ntran_symport"/>
</dbReference>
<evidence type="ECO:0000256" key="1">
    <source>
        <dbReference type="ARBA" id="ARBA00004141"/>
    </source>
</evidence>
<feature type="transmembrane region" description="Helical" evidence="6">
    <location>
        <begin position="311"/>
        <end position="332"/>
    </location>
</feature>
<dbReference type="AlphaFoldDB" id="A0A0S2KFJ2"/>
<dbReference type="SUPFAM" id="SSF161070">
    <property type="entry name" value="SNF-like"/>
    <property type="match status" value="1"/>
</dbReference>
<keyword evidence="8" id="KW-1185">Reference proteome</keyword>
<name>A0A0S2KFJ2_9GAMM</name>
<reference evidence="7 8" key="1">
    <citation type="submission" date="2015-11" db="EMBL/GenBank/DDBJ databases">
        <authorList>
            <person name="Zhang Y."/>
            <person name="Guo Z."/>
        </authorList>
    </citation>
    <scope>NUCLEOTIDE SEQUENCE [LARGE SCALE GENOMIC DNA]</scope>
    <source>
        <strain evidence="7 8">KCTC 32221</strain>
    </source>
</reference>
<keyword evidence="5 6" id="KW-0472">Membrane</keyword>
<dbReference type="NCBIfam" id="NF037979">
    <property type="entry name" value="Na_transp"/>
    <property type="match status" value="1"/>
</dbReference>
<dbReference type="InterPro" id="IPR047218">
    <property type="entry name" value="YocR/YhdH-like"/>
</dbReference>
<dbReference type="Proteomes" id="UP000065641">
    <property type="component" value="Chromosome"/>
</dbReference>
<dbReference type="Pfam" id="PF00209">
    <property type="entry name" value="SNF"/>
    <property type="match status" value="2"/>
</dbReference>
<evidence type="ECO:0000256" key="6">
    <source>
        <dbReference type="SAM" id="Phobius"/>
    </source>
</evidence>
<comment type="subcellular location">
    <subcellularLocation>
        <location evidence="1">Membrane</location>
        <topology evidence="1">Multi-pass membrane protein</topology>
    </subcellularLocation>
</comment>
<sequence length="450" mass="48273">MSAPRGEFSSRFGFLMAASGSAVGLGNIWGFPTNAASNGGAAFLFTYLILAFALAYPALMAELIIGRHAKANAVAALRGLARNDATRALGTTVGFAGMVTVSFILSFYAIVSGWMLAYMFSALADIVRADGLSSWLQTPSLIRDGLFTVIFMSLTIVVVVAGVKHGIEKWASRLMPSLLLILLALIVYVMTLDGAMDGLRMYLVPDFSRLADTSLLLSAMGQAFFSLSLGVGTMLIYGSYVSKRENLPALGGMVTLLDIGIAVTAGLLILPAMMVALNSGIQIYDDQGGLVAGPGLIVAVLPALFQQMGDAGILVALAFFVLMSIASVTSSISMLEVPLSYMVEEHDLSRRKAGVLLGGGITLISLVIAVNFDTLFELVVSLTTEYSQPLLGFFFAIFAGWIWNRNGILQEIRQGCDDAEHGLFWRIWPFYIRFICPVAIMAVYVQMIWG</sequence>
<feature type="transmembrane region" description="Helical" evidence="6">
    <location>
        <begin position="353"/>
        <end position="374"/>
    </location>
</feature>